<gene>
    <name evidence="2" type="ORF">FYJ39_18760</name>
</gene>
<name>A0A7X2NPI3_9CLOT</name>
<protein>
    <submittedName>
        <fullName evidence="2">Uncharacterized protein</fullName>
    </submittedName>
</protein>
<dbReference type="Proteomes" id="UP000429958">
    <property type="component" value="Unassembled WGS sequence"/>
</dbReference>
<dbReference type="EMBL" id="VUMD01000027">
    <property type="protein sequence ID" value="MSS38495.1"/>
    <property type="molecule type" value="Genomic_DNA"/>
</dbReference>
<dbReference type="RefSeq" id="WP_154473899.1">
    <property type="nucleotide sequence ID" value="NZ_VUMD01000027.1"/>
</dbReference>
<keyword evidence="3" id="KW-1185">Reference proteome</keyword>
<comment type="caution">
    <text evidence="2">The sequence shown here is derived from an EMBL/GenBank/DDBJ whole genome shotgun (WGS) entry which is preliminary data.</text>
</comment>
<reference evidence="2 3" key="1">
    <citation type="submission" date="2019-08" db="EMBL/GenBank/DDBJ databases">
        <title>In-depth cultivation of the pig gut microbiome towards novel bacterial diversity and tailored functional studies.</title>
        <authorList>
            <person name="Wylensek D."/>
            <person name="Hitch T.C.A."/>
            <person name="Clavel T."/>
        </authorList>
    </citation>
    <scope>NUCLEOTIDE SEQUENCE [LARGE SCALE GENOMIC DNA]</scope>
    <source>
        <strain evidence="2 3">WCA-389-WT-23D1</strain>
    </source>
</reference>
<evidence type="ECO:0000256" key="1">
    <source>
        <dbReference type="SAM" id="MobiDB-lite"/>
    </source>
</evidence>
<sequence>MAQFRIKTSKDEILCPNEMDKYEKKSLYDKCKNENMKIFCNCNGNCEYKVRNGNWAIYPCSQGKQAEHEDWCPKSKVYLDKRDYNAGFLIDDETGEVRVHLSEPLIHQEQNDDEPNENVPRNHDGGGRRYPRHQQGEITISAMIKKMNMLTFKHVAFYKGNKDTEYPKTDVMIKKMFWAEKRTRIGAKKKCIADLSRLKDGLEFVYKELAEIPPYRVDDRITRLVTKEEKDGKALSVPVYTRELIRALEEYENTYATNDLSNRNIILAGFRDKYAMYSLRFLLINDYGLFSESNYEVQMYNAICEIMNRNRFKEKGVFFYKPFEYGYGAYGDKYLEDGIIEFEGTNRKIVIEVYGRNDEDYLERKDIKSQMLSRKDNIYIYIPWEAYNNEPLPYKRICTEIEGVLKDVNSQ</sequence>
<proteinExistence type="predicted"/>
<evidence type="ECO:0000313" key="2">
    <source>
        <dbReference type="EMBL" id="MSS38495.1"/>
    </source>
</evidence>
<dbReference type="AlphaFoldDB" id="A0A7X2NPI3"/>
<accession>A0A7X2NPI3</accession>
<evidence type="ECO:0000313" key="3">
    <source>
        <dbReference type="Proteomes" id="UP000429958"/>
    </source>
</evidence>
<organism evidence="2 3">
    <name type="scientific">Clostridium porci</name>
    <dbReference type="NCBI Taxonomy" id="2605778"/>
    <lineage>
        <taxon>Bacteria</taxon>
        <taxon>Bacillati</taxon>
        <taxon>Bacillota</taxon>
        <taxon>Clostridia</taxon>
        <taxon>Eubacteriales</taxon>
        <taxon>Clostridiaceae</taxon>
        <taxon>Clostridium</taxon>
    </lineage>
</organism>
<feature type="region of interest" description="Disordered" evidence="1">
    <location>
        <begin position="105"/>
        <end position="134"/>
    </location>
</feature>